<dbReference type="FunFam" id="3.20.20.300:FF:000005">
    <property type="entry name" value="Periplasmic beta-glucosidase"/>
    <property type="match status" value="1"/>
</dbReference>
<keyword evidence="4" id="KW-0732">Signal</keyword>
<dbReference type="InterPro" id="IPR002772">
    <property type="entry name" value="Glyco_hydro_3_C"/>
</dbReference>
<protein>
    <recommendedName>
        <fullName evidence="3">beta-glucosidase</fullName>
        <ecNumber evidence="3">3.2.1.21</ecNumber>
    </recommendedName>
</protein>
<dbReference type="PROSITE" id="PS00775">
    <property type="entry name" value="GLYCOSYL_HYDROL_F3"/>
    <property type="match status" value="1"/>
</dbReference>
<dbReference type="Pfam" id="PF00933">
    <property type="entry name" value="Glyco_hydro_3"/>
    <property type="match status" value="1"/>
</dbReference>
<comment type="similarity">
    <text evidence="2 7">Belongs to the glycosyl hydrolase 3 family.</text>
</comment>
<sequence>MTPEEKLGQLTMFPGASGQTGPAVPPAADSAVRAGAIGSFLSIYSVRDTRRLQEIAMQSRLKIPLLFAFDVIHGWRTVFPVPLGMAATFDSAAAARAARIAAVEASAAGVHWTFAPMVDIARDPRWGRIVEGAGEDPFLGSVMAAAQVRGFQGEPAMLGGAAPPSTDVLLATPKHFAGYGFAEAGRDYNTVELTERTLWDVVLPPFEAAIRAGAATIMASFNEIGGTPAHGSRWLLQDVLRDRWRFGGLVVSDWTGVAELIPHGLGDSATVAARAIRAGVDIEMSSTLYRNTLAAEIRAGRVPQAAVDSAVVRVLRAKHALGLFDDPYRFSDSARERRVLLTAEHRRAAREIARNAIVLLENRASGAAPTLPLRRTLRSLAVIGPLADDPKSALGNWWGAGKPEDVVSPLAGLRRALPNARITHVRGAPADTMDTTGFAAARATARTADAVVLVLGERQDMSAEASSRASIELPGAQLALARAVLRAARAANPSKPVVTVLLNGRPLAVQWLADSMPALVESWFLGVEHGNALADVLLGDADPGGRLPVTVPRATGQVPIYYNHKNTGRPAAESNHYTSKYIDLPWTPLYPFGFGRSYATFAYSDLQLPAEGRTADSLVVSVTVANTSQRAGDEVVQLYVRDDAASVTRPVRELKGFQRVTLGAGERRTVRFTLRPAHLAFTALDLRRVVEPGSFTVWAGGSSAATLEGRFRLSGDTVVVAPAPPAYR</sequence>
<dbReference type="EC" id="3.2.1.21" evidence="3"/>
<dbReference type="InterPro" id="IPR026891">
    <property type="entry name" value="Fn3-like"/>
</dbReference>
<dbReference type="Pfam" id="PF14310">
    <property type="entry name" value="Fn3-like"/>
    <property type="match status" value="1"/>
</dbReference>
<dbReference type="Gene3D" id="2.60.40.10">
    <property type="entry name" value="Immunoglobulins"/>
    <property type="match status" value="1"/>
</dbReference>
<name>A0AA37Q322_9BACT</name>
<evidence type="ECO:0000256" key="4">
    <source>
        <dbReference type="ARBA" id="ARBA00022729"/>
    </source>
</evidence>
<dbReference type="RefSeq" id="WP_284348135.1">
    <property type="nucleotide sequence ID" value="NZ_BRXS01000001.1"/>
</dbReference>
<evidence type="ECO:0000313" key="9">
    <source>
        <dbReference type="EMBL" id="GLC23692.1"/>
    </source>
</evidence>
<evidence type="ECO:0000259" key="8">
    <source>
        <dbReference type="SMART" id="SM01217"/>
    </source>
</evidence>
<dbReference type="Proteomes" id="UP001161325">
    <property type="component" value="Unassembled WGS sequence"/>
</dbReference>
<evidence type="ECO:0000256" key="7">
    <source>
        <dbReference type="RuleBase" id="RU361161"/>
    </source>
</evidence>
<evidence type="ECO:0000256" key="3">
    <source>
        <dbReference type="ARBA" id="ARBA00012744"/>
    </source>
</evidence>
<organism evidence="9 10">
    <name type="scientific">Roseisolibacter agri</name>
    <dbReference type="NCBI Taxonomy" id="2014610"/>
    <lineage>
        <taxon>Bacteria</taxon>
        <taxon>Pseudomonadati</taxon>
        <taxon>Gemmatimonadota</taxon>
        <taxon>Gemmatimonadia</taxon>
        <taxon>Gemmatimonadales</taxon>
        <taxon>Gemmatimonadaceae</taxon>
        <taxon>Roseisolibacter</taxon>
    </lineage>
</organism>
<keyword evidence="10" id="KW-1185">Reference proteome</keyword>
<dbReference type="InterPro" id="IPR001764">
    <property type="entry name" value="Glyco_hydro_3_N"/>
</dbReference>
<dbReference type="InterPro" id="IPR036962">
    <property type="entry name" value="Glyco_hydro_3_N_sf"/>
</dbReference>
<dbReference type="Pfam" id="PF01915">
    <property type="entry name" value="Glyco_hydro_3_C"/>
    <property type="match status" value="1"/>
</dbReference>
<dbReference type="PRINTS" id="PR00133">
    <property type="entry name" value="GLHYDRLASE3"/>
</dbReference>
<dbReference type="AlphaFoldDB" id="A0AA37Q322"/>
<dbReference type="EMBL" id="BRXS01000001">
    <property type="protein sequence ID" value="GLC23692.1"/>
    <property type="molecule type" value="Genomic_DNA"/>
</dbReference>
<comment type="caution">
    <text evidence="9">The sequence shown here is derived from an EMBL/GenBank/DDBJ whole genome shotgun (WGS) entry which is preliminary data.</text>
</comment>
<dbReference type="InterPro" id="IPR036881">
    <property type="entry name" value="Glyco_hydro_3_C_sf"/>
</dbReference>
<dbReference type="FunFam" id="2.60.40.10:FF:000495">
    <property type="entry name" value="Periplasmic beta-glucosidase"/>
    <property type="match status" value="1"/>
</dbReference>
<evidence type="ECO:0000256" key="6">
    <source>
        <dbReference type="ARBA" id="ARBA00023295"/>
    </source>
</evidence>
<dbReference type="SMART" id="SM01217">
    <property type="entry name" value="Fn3_like"/>
    <property type="match status" value="1"/>
</dbReference>
<evidence type="ECO:0000256" key="5">
    <source>
        <dbReference type="ARBA" id="ARBA00022801"/>
    </source>
</evidence>
<dbReference type="PANTHER" id="PTHR30620:SF16">
    <property type="entry name" value="LYSOSOMAL BETA GLUCOSIDASE"/>
    <property type="match status" value="1"/>
</dbReference>
<evidence type="ECO:0000256" key="2">
    <source>
        <dbReference type="ARBA" id="ARBA00005336"/>
    </source>
</evidence>
<accession>A0AA37Q322</accession>
<dbReference type="GO" id="GO:0008422">
    <property type="term" value="F:beta-glucosidase activity"/>
    <property type="evidence" value="ECO:0007669"/>
    <property type="project" value="UniProtKB-EC"/>
</dbReference>
<dbReference type="PANTHER" id="PTHR30620">
    <property type="entry name" value="PERIPLASMIC BETA-GLUCOSIDASE-RELATED"/>
    <property type="match status" value="1"/>
</dbReference>
<gene>
    <name evidence="9" type="ORF">rosag_02050</name>
</gene>
<dbReference type="InterPro" id="IPR017853">
    <property type="entry name" value="GH"/>
</dbReference>
<comment type="catalytic activity">
    <reaction evidence="1">
        <text>Hydrolysis of terminal, non-reducing beta-D-glucosyl residues with release of beta-D-glucose.</text>
        <dbReference type="EC" id="3.2.1.21"/>
    </reaction>
</comment>
<dbReference type="Gene3D" id="3.20.20.300">
    <property type="entry name" value="Glycoside hydrolase, family 3, N-terminal domain"/>
    <property type="match status" value="1"/>
</dbReference>
<dbReference type="InterPro" id="IPR013783">
    <property type="entry name" value="Ig-like_fold"/>
</dbReference>
<dbReference type="SUPFAM" id="SSF52279">
    <property type="entry name" value="Beta-D-glucan exohydrolase, C-terminal domain"/>
    <property type="match status" value="1"/>
</dbReference>
<reference evidence="9" key="1">
    <citation type="submission" date="2022-08" db="EMBL/GenBank/DDBJ databases">
        <title>Draft genome sequencing of Roseisolibacter agri AW1220.</title>
        <authorList>
            <person name="Tobiishi Y."/>
            <person name="Tonouchi A."/>
        </authorList>
    </citation>
    <scope>NUCLEOTIDE SEQUENCE</scope>
    <source>
        <strain evidence="9">AW1220</strain>
    </source>
</reference>
<dbReference type="NCBIfam" id="NF011678">
    <property type="entry name" value="PRK15098.1"/>
    <property type="match status" value="1"/>
</dbReference>
<keyword evidence="6 7" id="KW-0326">Glycosidase</keyword>
<dbReference type="InterPro" id="IPR019800">
    <property type="entry name" value="Glyco_hydro_3_AS"/>
</dbReference>
<dbReference type="InterPro" id="IPR051915">
    <property type="entry name" value="Cellulose_Degrad_GH3"/>
</dbReference>
<dbReference type="SUPFAM" id="SSF51445">
    <property type="entry name" value="(Trans)glycosidases"/>
    <property type="match status" value="1"/>
</dbReference>
<evidence type="ECO:0000313" key="10">
    <source>
        <dbReference type="Proteomes" id="UP001161325"/>
    </source>
</evidence>
<dbReference type="GO" id="GO:0009251">
    <property type="term" value="P:glucan catabolic process"/>
    <property type="evidence" value="ECO:0007669"/>
    <property type="project" value="TreeGrafter"/>
</dbReference>
<keyword evidence="5 7" id="KW-0378">Hydrolase</keyword>
<feature type="domain" description="Fibronectin type III-like" evidence="8">
    <location>
        <begin position="634"/>
        <end position="703"/>
    </location>
</feature>
<proteinExistence type="inferred from homology"/>
<dbReference type="Gene3D" id="3.40.50.1700">
    <property type="entry name" value="Glycoside hydrolase family 3 C-terminal domain"/>
    <property type="match status" value="1"/>
</dbReference>
<evidence type="ECO:0000256" key="1">
    <source>
        <dbReference type="ARBA" id="ARBA00000448"/>
    </source>
</evidence>